<sequence>MAKKTKTPRTTKQVLALVKDRKKTVNDRIQALSEMSIAVCDKKSALEGVINILTDVDEEFEVREEALRTLQAASFSVVRFESSRPAYVAALRKVAKDENEALREQAFEILAAQQDGQVQRNLIKGLKDPNKAKIAPERALQLLAYDSHADAYDVARHIFDDPPSKEAKREALRLLSSDSKAVKIFSKVLRDKAESTEVRQICAAALHSLEPKTLYRQAKQIVLDKTDSDNLHATCLSALTYFNEKLSDKDGKLVDHVRELKTKASSKVKKRASAFLKRFGDND</sequence>
<dbReference type="RefSeq" id="WP_144985656.1">
    <property type="nucleotide sequence ID" value="NZ_CP037920.1"/>
</dbReference>
<dbReference type="SUPFAM" id="SSF48371">
    <property type="entry name" value="ARM repeat"/>
    <property type="match status" value="1"/>
</dbReference>
<dbReference type="Pfam" id="PF13646">
    <property type="entry name" value="HEAT_2"/>
    <property type="match status" value="1"/>
</dbReference>
<dbReference type="InterPro" id="IPR016024">
    <property type="entry name" value="ARM-type_fold"/>
</dbReference>
<name>A0A517VWA6_9PLAN</name>
<evidence type="ECO:0000313" key="1">
    <source>
        <dbReference type="EMBL" id="QDT97289.1"/>
    </source>
</evidence>
<evidence type="ECO:0000313" key="2">
    <source>
        <dbReference type="Proteomes" id="UP000318704"/>
    </source>
</evidence>
<dbReference type="AlphaFoldDB" id="A0A517VWA6"/>
<evidence type="ECO:0008006" key="3">
    <source>
        <dbReference type="Google" id="ProtNLM"/>
    </source>
</evidence>
<dbReference type="InterPro" id="IPR011989">
    <property type="entry name" value="ARM-like"/>
</dbReference>
<organism evidence="1 2">
    <name type="scientific">Gimesia aquarii</name>
    <dbReference type="NCBI Taxonomy" id="2527964"/>
    <lineage>
        <taxon>Bacteria</taxon>
        <taxon>Pseudomonadati</taxon>
        <taxon>Planctomycetota</taxon>
        <taxon>Planctomycetia</taxon>
        <taxon>Planctomycetales</taxon>
        <taxon>Planctomycetaceae</taxon>
        <taxon>Gimesia</taxon>
    </lineage>
</organism>
<proteinExistence type="predicted"/>
<accession>A0A517VWA6</accession>
<reference evidence="1 2" key="1">
    <citation type="submission" date="2019-03" db="EMBL/GenBank/DDBJ databases">
        <title>Deep-cultivation of Planctomycetes and their phenomic and genomic characterization uncovers novel biology.</title>
        <authorList>
            <person name="Wiegand S."/>
            <person name="Jogler M."/>
            <person name="Boedeker C."/>
            <person name="Pinto D."/>
            <person name="Vollmers J."/>
            <person name="Rivas-Marin E."/>
            <person name="Kohn T."/>
            <person name="Peeters S.H."/>
            <person name="Heuer A."/>
            <person name="Rast P."/>
            <person name="Oberbeckmann S."/>
            <person name="Bunk B."/>
            <person name="Jeske O."/>
            <person name="Meyerdierks A."/>
            <person name="Storesund J.E."/>
            <person name="Kallscheuer N."/>
            <person name="Luecker S."/>
            <person name="Lage O.M."/>
            <person name="Pohl T."/>
            <person name="Merkel B.J."/>
            <person name="Hornburger P."/>
            <person name="Mueller R.-W."/>
            <person name="Bruemmer F."/>
            <person name="Labrenz M."/>
            <person name="Spormann A.M."/>
            <person name="Op den Camp H."/>
            <person name="Overmann J."/>
            <person name="Amann R."/>
            <person name="Jetten M.S.M."/>
            <person name="Mascher T."/>
            <person name="Medema M.H."/>
            <person name="Devos D.P."/>
            <person name="Kaster A.-K."/>
            <person name="Ovreas L."/>
            <person name="Rohde M."/>
            <person name="Galperin M.Y."/>
            <person name="Jogler C."/>
        </authorList>
    </citation>
    <scope>NUCLEOTIDE SEQUENCE [LARGE SCALE GENOMIC DNA]</scope>
    <source>
        <strain evidence="1 2">V144</strain>
    </source>
</reference>
<protein>
    <recommendedName>
        <fullName evidence="3">HEAT repeat protein</fullName>
    </recommendedName>
</protein>
<dbReference type="Proteomes" id="UP000318704">
    <property type="component" value="Chromosome"/>
</dbReference>
<gene>
    <name evidence="1" type="ORF">V144x_27610</name>
</gene>
<dbReference type="Gene3D" id="1.25.10.10">
    <property type="entry name" value="Leucine-rich Repeat Variant"/>
    <property type="match status" value="2"/>
</dbReference>
<dbReference type="KEGG" id="gaw:V144x_27610"/>
<dbReference type="EMBL" id="CP037920">
    <property type="protein sequence ID" value="QDT97289.1"/>
    <property type="molecule type" value="Genomic_DNA"/>
</dbReference>